<evidence type="ECO:0000256" key="1">
    <source>
        <dbReference type="SAM" id="MobiDB-lite"/>
    </source>
</evidence>
<evidence type="ECO:0000313" key="3">
    <source>
        <dbReference type="Proteomes" id="UP000299102"/>
    </source>
</evidence>
<sequence length="112" mass="12470">MARAGRFHRKYLQTPGPAGRGGGGGGAVRGRATVRASLRDTVRQRPRMRTRRDRNLEDLTVPKYPKAPNKRRCLPANDQGLFVGNEGHADSYLSWNSVSSTCPPEIRRTPEE</sequence>
<dbReference type="EMBL" id="BGZK01000484">
    <property type="protein sequence ID" value="GBP46456.1"/>
    <property type="molecule type" value="Genomic_DNA"/>
</dbReference>
<gene>
    <name evidence="2" type="ORF">EVAR_28034_1</name>
</gene>
<reference evidence="2 3" key="1">
    <citation type="journal article" date="2019" name="Commun. Biol.">
        <title>The bagworm genome reveals a unique fibroin gene that provides high tensile strength.</title>
        <authorList>
            <person name="Kono N."/>
            <person name="Nakamura H."/>
            <person name="Ohtoshi R."/>
            <person name="Tomita M."/>
            <person name="Numata K."/>
            <person name="Arakawa K."/>
        </authorList>
    </citation>
    <scope>NUCLEOTIDE SEQUENCE [LARGE SCALE GENOMIC DNA]</scope>
</reference>
<evidence type="ECO:0000313" key="2">
    <source>
        <dbReference type="EMBL" id="GBP46456.1"/>
    </source>
</evidence>
<organism evidence="2 3">
    <name type="scientific">Eumeta variegata</name>
    <name type="common">Bagworm moth</name>
    <name type="synonym">Eumeta japonica</name>
    <dbReference type="NCBI Taxonomy" id="151549"/>
    <lineage>
        <taxon>Eukaryota</taxon>
        <taxon>Metazoa</taxon>
        <taxon>Ecdysozoa</taxon>
        <taxon>Arthropoda</taxon>
        <taxon>Hexapoda</taxon>
        <taxon>Insecta</taxon>
        <taxon>Pterygota</taxon>
        <taxon>Neoptera</taxon>
        <taxon>Endopterygota</taxon>
        <taxon>Lepidoptera</taxon>
        <taxon>Glossata</taxon>
        <taxon>Ditrysia</taxon>
        <taxon>Tineoidea</taxon>
        <taxon>Psychidae</taxon>
        <taxon>Oiketicinae</taxon>
        <taxon>Eumeta</taxon>
    </lineage>
</organism>
<name>A0A4C1W4K0_EUMVA</name>
<protein>
    <submittedName>
        <fullName evidence="2">Uncharacterized protein</fullName>
    </submittedName>
</protein>
<dbReference type="AlphaFoldDB" id="A0A4C1W4K0"/>
<comment type="caution">
    <text evidence="2">The sequence shown here is derived from an EMBL/GenBank/DDBJ whole genome shotgun (WGS) entry which is preliminary data.</text>
</comment>
<feature type="region of interest" description="Disordered" evidence="1">
    <location>
        <begin position="1"/>
        <end position="75"/>
    </location>
</feature>
<feature type="compositionally biased region" description="Gly residues" evidence="1">
    <location>
        <begin position="18"/>
        <end position="28"/>
    </location>
</feature>
<dbReference type="Proteomes" id="UP000299102">
    <property type="component" value="Unassembled WGS sequence"/>
</dbReference>
<feature type="compositionally biased region" description="Basic residues" evidence="1">
    <location>
        <begin position="1"/>
        <end position="11"/>
    </location>
</feature>
<keyword evidence="3" id="KW-1185">Reference proteome</keyword>
<proteinExistence type="predicted"/>
<accession>A0A4C1W4K0</accession>